<proteinExistence type="predicted"/>
<organism evidence="1 2">
    <name type="scientific">Portunus trituberculatus</name>
    <name type="common">Swimming crab</name>
    <name type="synonym">Neptunus trituberculatus</name>
    <dbReference type="NCBI Taxonomy" id="210409"/>
    <lineage>
        <taxon>Eukaryota</taxon>
        <taxon>Metazoa</taxon>
        <taxon>Ecdysozoa</taxon>
        <taxon>Arthropoda</taxon>
        <taxon>Crustacea</taxon>
        <taxon>Multicrustacea</taxon>
        <taxon>Malacostraca</taxon>
        <taxon>Eumalacostraca</taxon>
        <taxon>Eucarida</taxon>
        <taxon>Decapoda</taxon>
        <taxon>Pleocyemata</taxon>
        <taxon>Brachyura</taxon>
        <taxon>Eubrachyura</taxon>
        <taxon>Portunoidea</taxon>
        <taxon>Portunidae</taxon>
        <taxon>Portuninae</taxon>
        <taxon>Portunus</taxon>
    </lineage>
</organism>
<dbReference type="EMBL" id="VSRR010150201">
    <property type="protein sequence ID" value="MPD06259.1"/>
    <property type="molecule type" value="Genomic_DNA"/>
</dbReference>
<evidence type="ECO:0000313" key="2">
    <source>
        <dbReference type="Proteomes" id="UP000324222"/>
    </source>
</evidence>
<gene>
    <name evidence="1" type="ORF">E2C01_102063</name>
</gene>
<dbReference type="Proteomes" id="UP000324222">
    <property type="component" value="Unassembled WGS sequence"/>
</dbReference>
<reference evidence="1 2" key="1">
    <citation type="submission" date="2019-05" db="EMBL/GenBank/DDBJ databases">
        <title>Another draft genome of Portunus trituberculatus and its Hox gene families provides insights of decapod evolution.</title>
        <authorList>
            <person name="Jeong J.-H."/>
            <person name="Song I."/>
            <person name="Kim S."/>
            <person name="Choi T."/>
            <person name="Kim D."/>
            <person name="Ryu S."/>
            <person name="Kim W."/>
        </authorList>
    </citation>
    <scope>NUCLEOTIDE SEQUENCE [LARGE SCALE GENOMIC DNA]</scope>
    <source>
        <tissue evidence="1">Muscle</tissue>
    </source>
</reference>
<sequence length="67" mass="7375">MGVYERRMGGRQGGKAYKVRYLVSIIFPCSHQHASEATAALPTCSSPRTPMAEVTVPTFTVRNLTVF</sequence>
<protein>
    <submittedName>
        <fullName evidence="1">Uncharacterized protein</fullName>
    </submittedName>
</protein>
<accession>A0A5B7KLV8</accession>
<name>A0A5B7KLV8_PORTR</name>
<evidence type="ECO:0000313" key="1">
    <source>
        <dbReference type="EMBL" id="MPD06259.1"/>
    </source>
</evidence>
<comment type="caution">
    <text evidence="1">The sequence shown here is derived from an EMBL/GenBank/DDBJ whole genome shotgun (WGS) entry which is preliminary data.</text>
</comment>
<dbReference type="AlphaFoldDB" id="A0A5B7KLV8"/>
<keyword evidence="2" id="KW-1185">Reference proteome</keyword>